<dbReference type="RefSeq" id="WP_182387086.1">
    <property type="nucleotide sequence ID" value="NZ_CP059833.1"/>
</dbReference>
<evidence type="ECO:0000313" key="2">
    <source>
        <dbReference type="Proteomes" id="UP000515570"/>
    </source>
</evidence>
<gene>
    <name evidence="1" type="ORF">HW450_06120</name>
</gene>
<dbReference type="AlphaFoldDB" id="A0A7G5FI36"/>
<keyword evidence="2" id="KW-1185">Reference proteome</keyword>
<dbReference type="EMBL" id="CP059833">
    <property type="protein sequence ID" value="QMV86277.1"/>
    <property type="molecule type" value="Genomic_DNA"/>
</dbReference>
<proteinExistence type="predicted"/>
<reference evidence="1 2" key="1">
    <citation type="submission" date="2020-07" db="EMBL/GenBank/DDBJ databases">
        <title>non toxigenic Corynebacterium sp. nov from a clinical source.</title>
        <authorList>
            <person name="Bernier A.-M."/>
            <person name="Bernard K."/>
        </authorList>
    </citation>
    <scope>NUCLEOTIDE SEQUENCE [LARGE SCALE GENOMIC DNA]</scope>
    <source>
        <strain evidence="2">NML 93-0612</strain>
    </source>
</reference>
<evidence type="ECO:0000313" key="1">
    <source>
        <dbReference type="EMBL" id="QMV86277.1"/>
    </source>
</evidence>
<protein>
    <submittedName>
        <fullName evidence="1">Uncharacterized protein</fullName>
    </submittedName>
</protein>
<dbReference type="Proteomes" id="UP000515570">
    <property type="component" value="Chromosome"/>
</dbReference>
<name>A0A7G5FI36_9CORY</name>
<organism evidence="1 2">
    <name type="scientific">Corynebacterium hindlerae</name>
    <dbReference type="NCBI Taxonomy" id="699041"/>
    <lineage>
        <taxon>Bacteria</taxon>
        <taxon>Bacillati</taxon>
        <taxon>Actinomycetota</taxon>
        <taxon>Actinomycetes</taxon>
        <taxon>Mycobacteriales</taxon>
        <taxon>Corynebacteriaceae</taxon>
        <taxon>Corynebacterium</taxon>
    </lineage>
</organism>
<accession>A0A7G5FI36</accession>
<sequence>MSNNMQWSLENQPFPSNIIDAIGAGFGSAFRAALISMYHWTFMLINQVSNF</sequence>